<evidence type="ECO:0000259" key="6">
    <source>
        <dbReference type="Pfam" id="PF00884"/>
    </source>
</evidence>
<dbReference type="PANTHER" id="PTHR10342:SF273">
    <property type="entry name" value="RE14504P"/>
    <property type="match status" value="1"/>
</dbReference>
<feature type="domain" description="Sulfatase N-terminal" evidence="6">
    <location>
        <begin position="57"/>
        <end position="356"/>
    </location>
</feature>
<keyword evidence="5" id="KW-0325">Glycoprotein</keyword>
<keyword evidence="4" id="KW-0106">Calcium</keyword>
<keyword evidence="8" id="KW-1185">Reference proteome</keyword>
<reference evidence="7 8" key="1">
    <citation type="journal article" date="2023" name="Arcadia Sci">
        <title>De novo assembly of a long-read Amblyomma americanum tick genome.</title>
        <authorList>
            <person name="Chou S."/>
            <person name="Poskanzer K.E."/>
            <person name="Rollins M."/>
            <person name="Thuy-Boun P.S."/>
        </authorList>
    </citation>
    <scope>NUCLEOTIDE SEQUENCE [LARGE SCALE GENOMIC DNA]</scope>
    <source>
        <strain evidence="7">F_SG_1</strain>
        <tissue evidence="7">Salivary glands</tissue>
    </source>
</reference>
<dbReference type="EMBL" id="JARKHS020005363">
    <property type="protein sequence ID" value="KAK8783621.1"/>
    <property type="molecule type" value="Genomic_DNA"/>
</dbReference>
<comment type="similarity">
    <text evidence="2">Belongs to the sulfatase family.</text>
</comment>
<dbReference type="AlphaFoldDB" id="A0AAQ4FA15"/>
<dbReference type="SUPFAM" id="SSF53649">
    <property type="entry name" value="Alkaline phosphatase-like"/>
    <property type="match status" value="1"/>
</dbReference>
<gene>
    <name evidence="7" type="ORF">V5799_010015</name>
</gene>
<evidence type="ECO:0000313" key="7">
    <source>
        <dbReference type="EMBL" id="KAK8783621.1"/>
    </source>
</evidence>
<accession>A0AAQ4FA15</accession>
<evidence type="ECO:0000313" key="8">
    <source>
        <dbReference type="Proteomes" id="UP001321473"/>
    </source>
</evidence>
<evidence type="ECO:0000256" key="2">
    <source>
        <dbReference type="ARBA" id="ARBA00008779"/>
    </source>
</evidence>
<organism evidence="7 8">
    <name type="scientific">Amblyomma americanum</name>
    <name type="common">Lone star tick</name>
    <dbReference type="NCBI Taxonomy" id="6943"/>
    <lineage>
        <taxon>Eukaryota</taxon>
        <taxon>Metazoa</taxon>
        <taxon>Ecdysozoa</taxon>
        <taxon>Arthropoda</taxon>
        <taxon>Chelicerata</taxon>
        <taxon>Arachnida</taxon>
        <taxon>Acari</taxon>
        <taxon>Parasitiformes</taxon>
        <taxon>Ixodida</taxon>
        <taxon>Ixodoidea</taxon>
        <taxon>Ixodidae</taxon>
        <taxon>Amblyomminae</taxon>
        <taxon>Amblyomma</taxon>
    </lineage>
</organism>
<sequence length="585" mass="63297">MNSQTNEPARADVPLLHCGADGGHCAASSSDKVLGSMILLHVLCLAFSAVCAAKKPPHIILIMADDVGWADTSLVGSRQIPTPNLDALAAHGILLSSHYTLQTCTPSRAALLTGLYPIRMGLQHAVMIPAQPGGMDPRVPTMAERLKGLGYVTHALGKWHLGYSCTKYLPTRRGFDTFYGYYNTAKYYFTQKLNFNNICGRDYWDNEKPATDADGTYDTNLVTDRVVDIISSHDSNKPLFIYLAPLAAHGQTTLLAGAVDALDESVGRIMAALHQRRMLANSVLVFTSDNGGIPWGVFSNTGSNWPLRGTKGTMWEGGVRLPAVVWSPLLVPGSRVVVPQPMHVVDWLPTLYSAAGGSIKDLGAIDGIDLWPALSAAKSSKETSWPRSEFLINFDTGAGLSAYRDGNYKLVAVTTPTAGEARYPFDEPGLQRHVPTPGGMPPDQSGHNATELLNTRMKSSLAWRTLKDFYGDGDASCLAALSSDWREQAALRCESNNEAVPGLEELREGDYLFDIAQDPCELKNLAQSLPSVVAKLSQKLNSYASVTKPPATLTMDPAGLPFVNDCIWAPWEDRTQTAKQSCSCP</sequence>
<comment type="caution">
    <text evidence="7">The sequence shown here is derived from an EMBL/GenBank/DDBJ whole genome shotgun (WGS) entry which is preliminary data.</text>
</comment>
<keyword evidence="3" id="KW-0479">Metal-binding</keyword>
<dbReference type="Pfam" id="PF00884">
    <property type="entry name" value="Sulfatase"/>
    <property type="match status" value="1"/>
</dbReference>
<dbReference type="GO" id="GO:0008484">
    <property type="term" value="F:sulfuric ester hydrolase activity"/>
    <property type="evidence" value="ECO:0007669"/>
    <property type="project" value="InterPro"/>
</dbReference>
<evidence type="ECO:0000256" key="5">
    <source>
        <dbReference type="ARBA" id="ARBA00023180"/>
    </source>
</evidence>
<evidence type="ECO:0000256" key="3">
    <source>
        <dbReference type="ARBA" id="ARBA00022723"/>
    </source>
</evidence>
<dbReference type="InterPro" id="IPR047115">
    <property type="entry name" value="ARSB"/>
</dbReference>
<proteinExistence type="inferred from homology"/>
<dbReference type="Gene3D" id="3.30.1120.10">
    <property type="match status" value="1"/>
</dbReference>
<dbReference type="GO" id="GO:0046872">
    <property type="term" value="F:metal ion binding"/>
    <property type="evidence" value="ECO:0007669"/>
    <property type="project" value="UniProtKB-KW"/>
</dbReference>
<evidence type="ECO:0000256" key="1">
    <source>
        <dbReference type="ARBA" id="ARBA00001913"/>
    </source>
</evidence>
<dbReference type="InterPro" id="IPR017850">
    <property type="entry name" value="Alkaline_phosphatase_core_sf"/>
</dbReference>
<dbReference type="Gene3D" id="3.40.720.10">
    <property type="entry name" value="Alkaline Phosphatase, subunit A"/>
    <property type="match status" value="1"/>
</dbReference>
<dbReference type="Proteomes" id="UP001321473">
    <property type="component" value="Unassembled WGS sequence"/>
</dbReference>
<evidence type="ECO:0000256" key="4">
    <source>
        <dbReference type="ARBA" id="ARBA00022837"/>
    </source>
</evidence>
<comment type="cofactor">
    <cofactor evidence="1">
        <name>Ca(2+)</name>
        <dbReference type="ChEBI" id="CHEBI:29108"/>
    </cofactor>
</comment>
<name>A0AAQ4FA15_AMBAM</name>
<dbReference type="CDD" id="cd16029">
    <property type="entry name" value="4-S"/>
    <property type="match status" value="1"/>
</dbReference>
<protein>
    <recommendedName>
        <fullName evidence="6">Sulfatase N-terminal domain-containing protein</fullName>
    </recommendedName>
</protein>
<dbReference type="InterPro" id="IPR000917">
    <property type="entry name" value="Sulfatase_N"/>
</dbReference>
<dbReference type="PANTHER" id="PTHR10342">
    <property type="entry name" value="ARYLSULFATASE"/>
    <property type="match status" value="1"/>
</dbReference>